<dbReference type="PRINTS" id="PR01438">
    <property type="entry name" value="UNVRSLSTRESS"/>
</dbReference>
<comment type="caution">
    <text evidence="2">The sequence shown here is derived from an EMBL/GenBank/DDBJ whole genome shotgun (WGS) entry which is preliminary data.</text>
</comment>
<organism evidence="2 3">
    <name type="scientific">Mucor plumbeus</name>
    <dbReference type="NCBI Taxonomy" id="97098"/>
    <lineage>
        <taxon>Eukaryota</taxon>
        <taxon>Fungi</taxon>
        <taxon>Fungi incertae sedis</taxon>
        <taxon>Mucoromycota</taxon>
        <taxon>Mucoromycotina</taxon>
        <taxon>Mucoromycetes</taxon>
        <taxon>Mucorales</taxon>
        <taxon>Mucorineae</taxon>
        <taxon>Mucoraceae</taxon>
        <taxon>Mucor</taxon>
    </lineage>
</organism>
<dbReference type="EMBL" id="JAEPRC010000227">
    <property type="protein sequence ID" value="KAG2203524.1"/>
    <property type="molecule type" value="Genomic_DNA"/>
</dbReference>
<dbReference type="InterPro" id="IPR014729">
    <property type="entry name" value="Rossmann-like_a/b/a_fold"/>
</dbReference>
<evidence type="ECO:0000259" key="1">
    <source>
        <dbReference type="Pfam" id="PF00582"/>
    </source>
</evidence>
<dbReference type="Proteomes" id="UP000650833">
    <property type="component" value="Unassembled WGS sequence"/>
</dbReference>
<feature type="domain" description="UspA" evidence="1">
    <location>
        <begin position="16"/>
        <end position="169"/>
    </location>
</feature>
<accession>A0A8H7R2Z6</accession>
<sequence>MSNSVNVSIPDSAAPRKVVICYDESDAGRQALEWVNGHSVLLPNDIIYVVTCINEDVAKIEGPSGWQTIAIGGIDCAADYRHTIAQLESQGREHLAEAVHAMQSLGLKHVKAEILRGVATTEITKFAKEKQADLVICGSRGLGYLKRKLIGSTSEYLVHHLHCTVMVVRSHPDSRKH</sequence>
<dbReference type="Gene3D" id="3.40.50.620">
    <property type="entry name" value="HUPs"/>
    <property type="match status" value="1"/>
</dbReference>
<reference evidence="2" key="1">
    <citation type="submission" date="2020-12" db="EMBL/GenBank/DDBJ databases">
        <title>Metabolic potential, ecology and presence of endohyphal bacteria is reflected in genomic diversity of Mucoromycotina.</title>
        <authorList>
            <person name="Muszewska A."/>
            <person name="Okrasinska A."/>
            <person name="Steczkiewicz K."/>
            <person name="Drgas O."/>
            <person name="Orlowska M."/>
            <person name="Perlinska-Lenart U."/>
            <person name="Aleksandrzak-Piekarczyk T."/>
            <person name="Szatraj K."/>
            <person name="Zielenkiewicz U."/>
            <person name="Pilsyk S."/>
            <person name="Malc E."/>
            <person name="Mieczkowski P."/>
            <person name="Kruszewska J.S."/>
            <person name="Biernat P."/>
            <person name="Pawlowska J."/>
        </authorList>
    </citation>
    <scope>NUCLEOTIDE SEQUENCE</scope>
    <source>
        <strain evidence="2">CBS 226.32</strain>
    </source>
</reference>
<dbReference type="AlphaFoldDB" id="A0A8H7R2Z6"/>
<dbReference type="InterPro" id="IPR006015">
    <property type="entry name" value="Universal_stress_UspA"/>
</dbReference>
<name>A0A8H7R2Z6_9FUNG</name>
<dbReference type="Pfam" id="PF00582">
    <property type="entry name" value="Usp"/>
    <property type="match status" value="1"/>
</dbReference>
<evidence type="ECO:0000313" key="3">
    <source>
        <dbReference type="Proteomes" id="UP000650833"/>
    </source>
</evidence>
<dbReference type="PANTHER" id="PTHR31964:SF113">
    <property type="entry name" value="USPA DOMAIN-CONTAINING PROTEIN"/>
    <property type="match status" value="1"/>
</dbReference>
<dbReference type="PANTHER" id="PTHR31964">
    <property type="entry name" value="ADENINE NUCLEOTIDE ALPHA HYDROLASES-LIKE SUPERFAMILY PROTEIN"/>
    <property type="match status" value="1"/>
</dbReference>
<dbReference type="CDD" id="cd23659">
    <property type="entry name" value="USP_At3g01520-like"/>
    <property type="match status" value="1"/>
</dbReference>
<protein>
    <recommendedName>
        <fullName evidence="1">UspA domain-containing protein</fullName>
    </recommendedName>
</protein>
<dbReference type="OrthoDB" id="843225at2759"/>
<dbReference type="InterPro" id="IPR006016">
    <property type="entry name" value="UspA"/>
</dbReference>
<dbReference type="SUPFAM" id="SSF52402">
    <property type="entry name" value="Adenine nucleotide alpha hydrolases-like"/>
    <property type="match status" value="1"/>
</dbReference>
<proteinExistence type="predicted"/>
<keyword evidence="3" id="KW-1185">Reference proteome</keyword>
<evidence type="ECO:0000313" key="2">
    <source>
        <dbReference type="EMBL" id="KAG2203524.1"/>
    </source>
</evidence>
<gene>
    <name evidence="2" type="ORF">INT46_010903</name>
</gene>